<evidence type="ECO:0000256" key="3">
    <source>
        <dbReference type="ARBA" id="ARBA00023002"/>
    </source>
</evidence>
<evidence type="ECO:0000313" key="6">
    <source>
        <dbReference type="Proteomes" id="UP000194546"/>
    </source>
</evidence>
<dbReference type="AlphaFoldDB" id="A0A242MG88"/>
<reference evidence="5 6" key="1">
    <citation type="submission" date="2017-03" db="EMBL/GenBank/DDBJ databases">
        <title>Genome analysis of strain PAMC 26510.</title>
        <authorList>
            <person name="Oh H.-M."/>
            <person name="Yang J.-A."/>
        </authorList>
    </citation>
    <scope>NUCLEOTIDE SEQUENCE [LARGE SCALE GENOMIC DNA]</scope>
    <source>
        <strain evidence="5 6">PAMC 26510</strain>
    </source>
</reference>
<proteinExistence type="inferred from homology"/>
<dbReference type="PANTHER" id="PTHR22893:SF91">
    <property type="entry name" value="NADPH DEHYDROGENASE 2-RELATED"/>
    <property type="match status" value="1"/>
</dbReference>
<protein>
    <submittedName>
        <fullName evidence="5">N-ethylmaleimide reductase</fullName>
    </submittedName>
</protein>
<dbReference type="NCBIfam" id="NF007899">
    <property type="entry name" value="PRK10605.1"/>
    <property type="match status" value="1"/>
</dbReference>
<dbReference type="FunFam" id="3.20.20.70:FF:000059">
    <property type="entry name" value="N-ethylmaleimide reductase, FMN-linked"/>
    <property type="match status" value="1"/>
</dbReference>
<evidence type="ECO:0000313" key="5">
    <source>
        <dbReference type="EMBL" id="OTP70312.1"/>
    </source>
</evidence>
<dbReference type="InterPro" id="IPR001155">
    <property type="entry name" value="OxRdtase_FMN_N"/>
</dbReference>
<accession>A0A242MG88</accession>
<dbReference type="GO" id="GO:0005829">
    <property type="term" value="C:cytosol"/>
    <property type="evidence" value="ECO:0007669"/>
    <property type="project" value="UniProtKB-ARBA"/>
</dbReference>
<dbReference type="PANTHER" id="PTHR22893">
    <property type="entry name" value="NADH OXIDOREDUCTASE-RELATED"/>
    <property type="match status" value="1"/>
</dbReference>
<dbReference type="Proteomes" id="UP000194546">
    <property type="component" value="Unassembled WGS sequence"/>
</dbReference>
<dbReference type="GO" id="GO:0016628">
    <property type="term" value="F:oxidoreductase activity, acting on the CH-CH group of donors, NAD or NADP as acceptor"/>
    <property type="evidence" value="ECO:0007669"/>
    <property type="project" value="UniProtKB-ARBA"/>
</dbReference>
<organism evidence="5 6">
    <name type="scientific">Caballeronia sordidicola</name>
    <name type="common">Burkholderia sordidicola</name>
    <dbReference type="NCBI Taxonomy" id="196367"/>
    <lineage>
        <taxon>Bacteria</taxon>
        <taxon>Pseudomonadati</taxon>
        <taxon>Pseudomonadota</taxon>
        <taxon>Betaproteobacteria</taxon>
        <taxon>Burkholderiales</taxon>
        <taxon>Burkholderiaceae</taxon>
        <taxon>Caballeronia</taxon>
    </lineage>
</organism>
<evidence type="ECO:0000259" key="4">
    <source>
        <dbReference type="Pfam" id="PF00724"/>
    </source>
</evidence>
<dbReference type="Gene3D" id="3.20.20.70">
    <property type="entry name" value="Aldolase class I"/>
    <property type="match status" value="1"/>
</dbReference>
<comment type="cofactor">
    <cofactor evidence="1">
        <name>FMN</name>
        <dbReference type="ChEBI" id="CHEBI:58210"/>
    </cofactor>
</comment>
<comment type="similarity">
    <text evidence="2">Belongs to the NADH:flavin oxidoreductase/NADH oxidase family.</text>
</comment>
<dbReference type="InterPro" id="IPR013785">
    <property type="entry name" value="Aldolase_TIM"/>
</dbReference>
<evidence type="ECO:0000256" key="2">
    <source>
        <dbReference type="ARBA" id="ARBA00005979"/>
    </source>
</evidence>
<comment type="caution">
    <text evidence="5">The sequence shown here is derived from an EMBL/GenBank/DDBJ whole genome shotgun (WGS) entry which is preliminary data.</text>
</comment>
<dbReference type="SUPFAM" id="SSF51395">
    <property type="entry name" value="FMN-linked oxidoreductases"/>
    <property type="match status" value="1"/>
</dbReference>
<dbReference type="CDD" id="cd02933">
    <property type="entry name" value="OYE_like_FMN"/>
    <property type="match status" value="1"/>
</dbReference>
<dbReference type="EMBL" id="NBTY01000142">
    <property type="protein sequence ID" value="OTP70312.1"/>
    <property type="molecule type" value="Genomic_DNA"/>
</dbReference>
<name>A0A242MG88_CABSO</name>
<dbReference type="Pfam" id="PF00724">
    <property type="entry name" value="Oxidored_FMN"/>
    <property type="match status" value="1"/>
</dbReference>
<keyword evidence="3" id="KW-0560">Oxidoreductase</keyword>
<evidence type="ECO:0000256" key="1">
    <source>
        <dbReference type="ARBA" id="ARBA00001917"/>
    </source>
</evidence>
<gene>
    <name evidence="5" type="ORF">PAMC26510_25785</name>
</gene>
<dbReference type="InterPro" id="IPR045247">
    <property type="entry name" value="Oye-like"/>
</dbReference>
<dbReference type="GO" id="GO:0010181">
    <property type="term" value="F:FMN binding"/>
    <property type="evidence" value="ECO:0007669"/>
    <property type="project" value="InterPro"/>
</dbReference>
<feature type="domain" description="NADH:flavin oxidoreductase/NADH oxidase N-terminal" evidence="4">
    <location>
        <begin position="5"/>
        <end position="344"/>
    </location>
</feature>
<sequence>MSIDKLLSPIKVGSVELKNRMVMAPLTRNRASQPGDIPTDLNARYYAQRAGAGLIVSEATQISKQGQGYFAAPGIYTDEQEAGWTNVVKAVHEKGGRIALQLWHVGRVSHHLVQADDNQPVAPSAIRAENTTAFVKHKDGSLGPIPADTPRALETRELPGIVKQYVSAAKRAKQAGFDMVEVHAANGYLLQQFMSTNTNHRTDQYGGSVENRVRLVMEVLEAVVAVFGADRVGIRISPNFVGFDLKDTEAEASSLYLAKELTRLGVAYMHIAEPDWAGGEPLSDLFRQKLRAAFSGNIIVCGHYTAESAEKRLERGQADLIAFGRAYLANPDLDVRFRENAPLNKPNVATFYGGADEATLTIRHSMAAQPKPRWLIDQ</sequence>